<organism evidence="2 3">
    <name type="scientific">Natrarchaeobaculum sulfurireducens</name>
    <dbReference type="NCBI Taxonomy" id="2044521"/>
    <lineage>
        <taxon>Archaea</taxon>
        <taxon>Methanobacteriati</taxon>
        <taxon>Methanobacteriota</taxon>
        <taxon>Stenosarchaea group</taxon>
        <taxon>Halobacteria</taxon>
        <taxon>Halobacteriales</taxon>
        <taxon>Natrialbaceae</taxon>
        <taxon>Natrarchaeobaculum</taxon>
    </lineage>
</organism>
<dbReference type="EMBL" id="CP024047">
    <property type="protein sequence ID" value="AXR76964.1"/>
    <property type="molecule type" value="Genomic_DNA"/>
</dbReference>
<sequence>MDRPNDQSNEDNNVFFVRVRPVDMLGMQTEVLVGGLLFVALVAGVAIVASHRRRSQPRPELVRTCNDRLAGTHSERRTHLERPPTIRKLAVADRADDDPVYAPVVRVDLGTADTPGIELVFEYVASVLAAIHPELADERVDRYDLEFTFGPGGLVVSSECRRVSIPASLADRFVDDERFRAFDLQRAVERADDDPASPAELWVPCSDVR</sequence>
<accession>A0A346PBR9</accession>
<protein>
    <submittedName>
        <fullName evidence="2">Uncharacterized protein</fullName>
    </submittedName>
</protein>
<keyword evidence="1" id="KW-0812">Transmembrane</keyword>
<name>A0A346PBR9_9EURY</name>
<evidence type="ECO:0000256" key="1">
    <source>
        <dbReference type="SAM" id="Phobius"/>
    </source>
</evidence>
<reference evidence="3" key="1">
    <citation type="submission" date="2017-10" db="EMBL/GenBank/DDBJ databases">
        <title>Phenotypic and genomic properties of facultatively anaerobic sulfur-reducing natronoarchaea from hypersaline soda lakes.</title>
        <authorList>
            <person name="Sorokin D.Y."/>
            <person name="Kublanov I.V."/>
            <person name="Roman P."/>
            <person name="Sinninghe Damste J.S."/>
            <person name="Golyshin P.N."/>
            <person name="Rojo D."/>
            <person name="Ciordia S."/>
            <person name="Mena Md.C."/>
            <person name="Ferrer M."/>
            <person name="Messina E."/>
            <person name="Smedile F."/>
            <person name="La Spada G."/>
            <person name="La Cono V."/>
            <person name="Yakimov M.M."/>
        </authorList>
    </citation>
    <scope>NUCLEOTIDE SEQUENCE [LARGE SCALE GENOMIC DNA]</scope>
    <source>
        <strain evidence="3">AArc1</strain>
    </source>
</reference>
<dbReference type="KEGG" id="nan:AArc1_0620"/>
<dbReference type="AlphaFoldDB" id="A0A346PBR9"/>
<keyword evidence="1" id="KW-0472">Membrane</keyword>
<evidence type="ECO:0000313" key="3">
    <source>
        <dbReference type="Proteomes" id="UP000258707"/>
    </source>
</evidence>
<dbReference type="Proteomes" id="UP000258707">
    <property type="component" value="Chromosome"/>
</dbReference>
<proteinExistence type="predicted"/>
<evidence type="ECO:0000313" key="2">
    <source>
        <dbReference type="EMBL" id="AXR76964.1"/>
    </source>
</evidence>
<gene>
    <name evidence="2" type="ORF">AArc1_0620</name>
</gene>
<keyword evidence="1" id="KW-1133">Transmembrane helix</keyword>
<feature type="transmembrane region" description="Helical" evidence="1">
    <location>
        <begin position="31"/>
        <end position="49"/>
    </location>
</feature>